<comment type="subcellular location">
    <subcellularLocation>
        <location evidence="1">Endomembrane system</location>
        <topology evidence="1">Peripheral membrane protein</topology>
    </subcellularLocation>
    <subcellularLocation>
        <location evidence="3">Endoplasmic reticulum membrane</location>
    </subcellularLocation>
    <subcellularLocation>
        <location evidence="2">Microsome membrane</location>
    </subcellularLocation>
</comment>
<evidence type="ECO:0000313" key="25">
    <source>
        <dbReference type="Proteomes" id="UP000594262"/>
    </source>
</evidence>
<dbReference type="GO" id="GO:0042446">
    <property type="term" value="P:hormone biosynthetic process"/>
    <property type="evidence" value="ECO:0007669"/>
    <property type="project" value="TreeGrafter"/>
</dbReference>
<dbReference type="EC" id="1.14.14.16" evidence="14"/>
<dbReference type="InterPro" id="IPR001128">
    <property type="entry name" value="Cyt_P450"/>
</dbReference>
<dbReference type="GO" id="GO:0005789">
    <property type="term" value="C:endoplasmic reticulum membrane"/>
    <property type="evidence" value="ECO:0007669"/>
    <property type="project" value="UniProtKB-SubCell"/>
</dbReference>
<dbReference type="Pfam" id="PF00067">
    <property type="entry name" value="p450"/>
    <property type="match status" value="1"/>
</dbReference>
<name>A0A7M6DM70_9CNID</name>
<evidence type="ECO:0000256" key="7">
    <source>
        <dbReference type="ARBA" id="ARBA00022824"/>
    </source>
</evidence>
<dbReference type="AlphaFoldDB" id="A0A7M6DM70"/>
<evidence type="ECO:0000256" key="18">
    <source>
        <dbReference type="ARBA" id="ARBA00044282"/>
    </source>
</evidence>
<accession>A0A7M6DM70</accession>
<keyword evidence="23" id="KW-1133">Transmembrane helix</keyword>
<evidence type="ECO:0000256" key="2">
    <source>
        <dbReference type="ARBA" id="ARBA00004524"/>
    </source>
</evidence>
<keyword evidence="11 22" id="KW-0503">Monooxygenase</keyword>
<evidence type="ECO:0000256" key="14">
    <source>
        <dbReference type="ARBA" id="ARBA00044040"/>
    </source>
</evidence>
<dbReference type="PANTHER" id="PTHR24289:SF1">
    <property type="entry name" value="STEROID 17-ALPHA-HYDROXYLASE_17,20 LYASE"/>
    <property type="match status" value="1"/>
</dbReference>
<dbReference type="SUPFAM" id="SSF48264">
    <property type="entry name" value="Cytochrome P450"/>
    <property type="match status" value="1"/>
</dbReference>
<evidence type="ECO:0000256" key="13">
    <source>
        <dbReference type="ARBA" id="ARBA00023136"/>
    </source>
</evidence>
<dbReference type="PRINTS" id="PR00463">
    <property type="entry name" value="EP450I"/>
</dbReference>
<dbReference type="GeneID" id="136820343"/>
<keyword evidence="6 21" id="KW-0479">Metal-binding</keyword>
<sequence>MFLEIILAVILPLVISVVYNYLKHIWNLHRYPPGPFPLPIIGNLHHIAKTPYKESKKISETYGSVFSLSFGIERVVFINTIEPAKEAMFKRGDDFANRPRNLSFEVLSRGYKNISMSGYGPFYKTIKKIGHSSLRAFGEGNKKIEKICIRESKSLRDIMLESEEKPVQVNYKFGVSVLNVMSELMFGIVFKHNDEEANNIIDMSNNIVTGISACDVVNIWPWLRFLPLEGYSCLKKGIGMRDVLYRDQYKRHKETFDEENLRDVMDGIIKVLNDDETKEKAGITEITEDHVEMLVNDIYLGGTETTNSTLQWIMIYFIHWPHVLQKCYNEIIKVCGQDRYPEISDRPNLHYFRATLYETLRFSSLAPFLFPRMTVRDTEVGGYQIPKDTQVILNGWAIHHDEKHWKEPELFNPDRFLDEEGHFIPGMNESFMGFGAGKRQCFGEALAKTQLFIILTRWITDFTVKVSPCNPLPSFEGTLGVTLTPKPFKAVFVPRNNKNEV</sequence>
<dbReference type="GO" id="GO:0020037">
    <property type="term" value="F:heme binding"/>
    <property type="evidence" value="ECO:0007669"/>
    <property type="project" value="InterPro"/>
</dbReference>
<evidence type="ECO:0000256" key="19">
    <source>
        <dbReference type="ARBA" id="ARBA00044304"/>
    </source>
</evidence>
<dbReference type="PROSITE" id="PS00086">
    <property type="entry name" value="CYTOCHROME_P450"/>
    <property type="match status" value="1"/>
</dbReference>
<dbReference type="OrthoDB" id="1470350at2759"/>
<dbReference type="RefSeq" id="XP_066932633.1">
    <property type="nucleotide sequence ID" value="XM_067076532.1"/>
</dbReference>
<dbReference type="FunFam" id="1.10.630.10:FF:000049">
    <property type="entry name" value="steroid 21-hydroxylase isoform X1"/>
    <property type="match status" value="1"/>
</dbReference>
<evidence type="ECO:0000256" key="1">
    <source>
        <dbReference type="ARBA" id="ARBA00004184"/>
    </source>
</evidence>
<protein>
    <recommendedName>
        <fullName evidence="15">Steroid 21-hydroxylase</fullName>
        <ecNumber evidence="14">1.14.14.16</ecNumber>
    </recommendedName>
    <alternativeName>
        <fullName evidence="19">21-OHase</fullName>
    </alternativeName>
    <alternativeName>
        <fullName evidence="16">Cytochrome P-450c21</fullName>
    </alternativeName>
    <alternativeName>
        <fullName evidence="20">Cytochrome P450 21</fullName>
    </alternativeName>
    <alternativeName>
        <fullName evidence="18">Cytochrome P450 XXI</fullName>
    </alternativeName>
    <alternativeName>
        <fullName evidence="17">Cytochrome P450-C21</fullName>
    </alternativeName>
</protein>
<keyword evidence="5 21" id="KW-0349">Heme</keyword>
<keyword evidence="8" id="KW-0492">Microsome</keyword>
<evidence type="ECO:0000256" key="15">
    <source>
        <dbReference type="ARBA" id="ARBA00044116"/>
    </source>
</evidence>
<dbReference type="InterPro" id="IPR036396">
    <property type="entry name" value="Cyt_P450_sf"/>
</dbReference>
<organism evidence="24 25">
    <name type="scientific">Clytia hemisphaerica</name>
    <dbReference type="NCBI Taxonomy" id="252671"/>
    <lineage>
        <taxon>Eukaryota</taxon>
        <taxon>Metazoa</taxon>
        <taxon>Cnidaria</taxon>
        <taxon>Hydrozoa</taxon>
        <taxon>Hydroidolina</taxon>
        <taxon>Leptothecata</taxon>
        <taxon>Obeliida</taxon>
        <taxon>Clytiidae</taxon>
        <taxon>Clytia</taxon>
    </lineage>
</organism>
<dbReference type="InterPro" id="IPR017972">
    <property type="entry name" value="Cyt_P450_CS"/>
</dbReference>
<keyword evidence="25" id="KW-1185">Reference proteome</keyword>
<dbReference type="EnsemblMetazoa" id="CLYHEMT015776.1">
    <property type="protein sequence ID" value="CLYHEMP015776.1"/>
    <property type="gene ID" value="CLYHEMG015776"/>
</dbReference>
<keyword evidence="10 21" id="KW-0408">Iron</keyword>
<evidence type="ECO:0000256" key="8">
    <source>
        <dbReference type="ARBA" id="ARBA00022848"/>
    </source>
</evidence>
<dbReference type="PANTHER" id="PTHR24289">
    <property type="entry name" value="STEROID 17-ALPHA-HYDROXYLASE/17,20 LYASE"/>
    <property type="match status" value="1"/>
</dbReference>
<dbReference type="Gene3D" id="1.10.630.10">
    <property type="entry name" value="Cytochrome P450"/>
    <property type="match status" value="1"/>
</dbReference>
<evidence type="ECO:0000256" key="9">
    <source>
        <dbReference type="ARBA" id="ARBA00023002"/>
    </source>
</evidence>
<evidence type="ECO:0000313" key="24">
    <source>
        <dbReference type="EnsemblMetazoa" id="CLYHEMP015776.1"/>
    </source>
</evidence>
<evidence type="ECO:0000256" key="21">
    <source>
        <dbReference type="PIRSR" id="PIRSR602401-1"/>
    </source>
</evidence>
<reference evidence="24" key="1">
    <citation type="submission" date="2021-01" db="UniProtKB">
        <authorList>
            <consortium name="EnsemblMetazoa"/>
        </authorList>
    </citation>
    <scope>IDENTIFICATION</scope>
</reference>
<evidence type="ECO:0000256" key="4">
    <source>
        <dbReference type="ARBA" id="ARBA00010617"/>
    </source>
</evidence>
<evidence type="ECO:0000256" key="11">
    <source>
        <dbReference type="ARBA" id="ARBA00023033"/>
    </source>
</evidence>
<evidence type="ECO:0000256" key="22">
    <source>
        <dbReference type="RuleBase" id="RU000461"/>
    </source>
</evidence>
<evidence type="ECO:0000256" key="10">
    <source>
        <dbReference type="ARBA" id="ARBA00023004"/>
    </source>
</evidence>
<comment type="similarity">
    <text evidence="4 22">Belongs to the cytochrome P450 family.</text>
</comment>
<evidence type="ECO:0000256" key="3">
    <source>
        <dbReference type="ARBA" id="ARBA00004586"/>
    </source>
</evidence>
<evidence type="ECO:0000256" key="23">
    <source>
        <dbReference type="SAM" id="Phobius"/>
    </source>
</evidence>
<keyword evidence="23" id="KW-0812">Transmembrane</keyword>
<feature type="binding site" description="axial binding residue" evidence="21">
    <location>
        <position position="441"/>
    </location>
    <ligand>
        <name>heme</name>
        <dbReference type="ChEBI" id="CHEBI:30413"/>
    </ligand>
    <ligandPart>
        <name>Fe</name>
        <dbReference type="ChEBI" id="CHEBI:18248"/>
    </ligandPart>
</feature>
<evidence type="ECO:0000256" key="20">
    <source>
        <dbReference type="ARBA" id="ARBA00044342"/>
    </source>
</evidence>
<feature type="transmembrane region" description="Helical" evidence="23">
    <location>
        <begin position="6"/>
        <end position="22"/>
    </location>
</feature>
<dbReference type="GO" id="GO:0004508">
    <property type="term" value="F:steroid 17-alpha-monooxygenase activity"/>
    <property type="evidence" value="ECO:0007669"/>
    <property type="project" value="TreeGrafter"/>
</dbReference>
<evidence type="ECO:0000256" key="16">
    <source>
        <dbReference type="ARBA" id="ARBA00044217"/>
    </source>
</evidence>
<keyword evidence="12" id="KW-0446">Lipid-binding</keyword>
<dbReference type="GO" id="GO:0008289">
    <property type="term" value="F:lipid binding"/>
    <property type="evidence" value="ECO:0007669"/>
    <property type="project" value="UniProtKB-KW"/>
</dbReference>
<evidence type="ECO:0000256" key="12">
    <source>
        <dbReference type="ARBA" id="ARBA00023121"/>
    </source>
</evidence>
<proteinExistence type="inferred from homology"/>
<comment type="cofactor">
    <cofactor evidence="21">
        <name>heme</name>
        <dbReference type="ChEBI" id="CHEBI:30413"/>
    </cofactor>
</comment>
<dbReference type="Proteomes" id="UP000594262">
    <property type="component" value="Unplaced"/>
</dbReference>
<dbReference type="GO" id="GO:0005506">
    <property type="term" value="F:iron ion binding"/>
    <property type="evidence" value="ECO:0007669"/>
    <property type="project" value="InterPro"/>
</dbReference>
<dbReference type="InterPro" id="IPR002401">
    <property type="entry name" value="Cyt_P450_E_grp-I"/>
</dbReference>
<keyword evidence="7" id="KW-0256">Endoplasmic reticulum</keyword>
<dbReference type="PRINTS" id="PR00385">
    <property type="entry name" value="P450"/>
</dbReference>
<keyword evidence="13 23" id="KW-0472">Membrane</keyword>
<dbReference type="GO" id="GO:0004509">
    <property type="term" value="F:steroid 21-monooxygenase activity"/>
    <property type="evidence" value="ECO:0007669"/>
    <property type="project" value="UniProtKB-EC"/>
</dbReference>
<dbReference type="GO" id="GO:0008610">
    <property type="term" value="P:lipid biosynthetic process"/>
    <property type="evidence" value="ECO:0007669"/>
    <property type="project" value="UniProtKB-ARBA"/>
</dbReference>
<evidence type="ECO:0000256" key="5">
    <source>
        <dbReference type="ARBA" id="ARBA00022617"/>
    </source>
</evidence>
<dbReference type="GO" id="GO:0042448">
    <property type="term" value="P:progesterone metabolic process"/>
    <property type="evidence" value="ECO:0007669"/>
    <property type="project" value="TreeGrafter"/>
</dbReference>
<keyword evidence="9 22" id="KW-0560">Oxidoreductase</keyword>
<evidence type="ECO:0000256" key="17">
    <source>
        <dbReference type="ARBA" id="ARBA00044265"/>
    </source>
</evidence>
<evidence type="ECO:0000256" key="6">
    <source>
        <dbReference type="ARBA" id="ARBA00022723"/>
    </source>
</evidence>